<dbReference type="InterPro" id="IPR036097">
    <property type="entry name" value="HisK_dim/P_sf"/>
</dbReference>
<keyword evidence="4" id="KW-0597">Phosphoprotein</keyword>
<dbReference type="GO" id="GO:0004721">
    <property type="term" value="F:phosphoprotein phosphatase activity"/>
    <property type="evidence" value="ECO:0007669"/>
    <property type="project" value="TreeGrafter"/>
</dbReference>
<dbReference type="PROSITE" id="PS50109">
    <property type="entry name" value="HIS_KIN"/>
    <property type="match status" value="1"/>
</dbReference>
<keyword evidence="8" id="KW-0812">Transmembrane</keyword>
<dbReference type="EC" id="2.7.13.3" evidence="3"/>
<evidence type="ECO:0000259" key="9">
    <source>
        <dbReference type="PROSITE" id="PS50109"/>
    </source>
</evidence>
<keyword evidence="7" id="KW-0902">Two-component regulatory system</keyword>
<sequence>MKNKSKKRASLVQVLLGQFIIYMIILLVAVFTWIYLSLTVMATFNMGVSKMELSKIEKQLKKENFDSRLFSVLNRYGQFYEIISHDKGIVYSSDPSHNHNFSNEELEIMLPYDADYYYTSTPYSTDDGSMRYFVQRNRESMDKYVASDVIVEEEEFVYLLDNNLNILVSKESNQKKRFTSRELRILTQTLFDEYHLYKHDFKTDSGEEMSVVMFRPYDTSLEVQTFYDRIIFNLGFLLLLVVIVIIVFTWRLNKRISVPLKVLDDAIKKLSQKDRVETVSDYSGPRELMEIFETFNAVSLELYNSEAKRRELEESKQTMIANISHDLRTPITVIQGYSKALTDKLVVEETRERYTHIIHQKSILLGELISSLFEFSQAQHPNFKLQAERIDFCEYLRNYWAKRYDEFMLQDYRLNIEIPETSYFVQLDDSRFTRALDNLLNNFIKYNPSQTTLSFKVRSEEHTLILAIADDGTKISTDIAATIFQPFVTGNSARTSGEGGTGLGLAIVKQIVTLHGGNICLRTENVAPYSKVFELTLPIVTELENM</sequence>
<dbReference type="InterPro" id="IPR003661">
    <property type="entry name" value="HisK_dim/P_dom"/>
</dbReference>
<dbReference type="CDD" id="cd00082">
    <property type="entry name" value="HisKA"/>
    <property type="match status" value="1"/>
</dbReference>
<feature type="domain" description="Histidine kinase" evidence="9">
    <location>
        <begin position="322"/>
        <end position="541"/>
    </location>
</feature>
<gene>
    <name evidence="10" type="ORF">EAF07_03310</name>
</gene>
<comment type="subcellular location">
    <subcellularLocation>
        <location evidence="2">Membrane</location>
    </subcellularLocation>
</comment>
<dbReference type="Gene3D" id="6.10.340.10">
    <property type="match status" value="1"/>
</dbReference>
<dbReference type="OrthoDB" id="335833at2"/>
<organism evidence="10 11">
    <name type="scientific">Streptococcus hillyeri</name>
    <dbReference type="NCBI Taxonomy" id="2282420"/>
    <lineage>
        <taxon>Bacteria</taxon>
        <taxon>Bacillati</taxon>
        <taxon>Bacillota</taxon>
        <taxon>Bacilli</taxon>
        <taxon>Lactobacillales</taxon>
        <taxon>Streptococcaceae</taxon>
        <taxon>Streptococcus</taxon>
    </lineage>
</organism>
<dbReference type="SUPFAM" id="SSF47384">
    <property type="entry name" value="Homodimeric domain of signal transducing histidine kinase"/>
    <property type="match status" value="1"/>
</dbReference>
<dbReference type="InterPro" id="IPR005467">
    <property type="entry name" value="His_kinase_dom"/>
</dbReference>
<feature type="transmembrane region" description="Helical" evidence="8">
    <location>
        <begin position="230"/>
        <end position="250"/>
    </location>
</feature>
<evidence type="ECO:0000256" key="7">
    <source>
        <dbReference type="ARBA" id="ARBA00023012"/>
    </source>
</evidence>
<dbReference type="InterPro" id="IPR003594">
    <property type="entry name" value="HATPase_dom"/>
</dbReference>
<protein>
    <recommendedName>
        <fullName evidence="3">histidine kinase</fullName>
        <ecNumber evidence="3">2.7.13.3</ecNumber>
    </recommendedName>
</protein>
<keyword evidence="5" id="KW-0808">Transferase</keyword>
<dbReference type="EMBL" id="RCVM01000003">
    <property type="protein sequence ID" value="RLY04479.1"/>
    <property type="molecule type" value="Genomic_DNA"/>
</dbReference>
<evidence type="ECO:0000256" key="6">
    <source>
        <dbReference type="ARBA" id="ARBA00022777"/>
    </source>
</evidence>
<dbReference type="Gene3D" id="1.10.287.130">
    <property type="match status" value="1"/>
</dbReference>
<keyword evidence="8" id="KW-1133">Transmembrane helix</keyword>
<evidence type="ECO:0000256" key="3">
    <source>
        <dbReference type="ARBA" id="ARBA00012438"/>
    </source>
</evidence>
<evidence type="ECO:0000313" key="11">
    <source>
        <dbReference type="Proteomes" id="UP000279194"/>
    </source>
</evidence>
<keyword evidence="6 10" id="KW-0418">Kinase</keyword>
<dbReference type="Proteomes" id="UP000279194">
    <property type="component" value="Unassembled WGS sequence"/>
</dbReference>
<dbReference type="GO" id="GO:0005886">
    <property type="term" value="C:plasma membrane"/>
    <property type="evidence" value="ECO:0007669"/>
    <property type="project" value="TreeGrafter"/>
</dbReference>
<evidence type="ECO:0000256" key="5">
    <source>
        <dbReference type="ARBA" id="ARBA00022679"/>
    </source>
</evidence>
<keyword evidence="11" id="KW-1185">Reference proteome</keyword>
<dbReference type="SMART" id="SM00388">
    <property type="entry name" value="HisKA"/>
    <property type="match status" value="1"/>
</dbReference>
<dbReference type="PRINTS" id="PR00344">
    <property type="entry name" value="BCTRLSENSOR"/>
</dbReference>
<comment type="caution">
    <text evidence="10">The sequence shown here is derived from an EMBL/GenBank/DDBJ whole genome shotgun (WGS) entry which is preliminary data.</text>
</comment>
<dbReference type="InterPro" id="IPR004358">
    <property type="entry name" value="Sig_transdc_His_kin-like_C"/>
</dbReference>
<evidence type="ECO:0000313" key="10">
    <source>
        <dbReference type="EMBL" id="RLY04479.1"/>
    </source>
</evidence>
<dbReference type="SMART" id="SM00387">
    <property type="entry name" value="HATPase_c"/>
    <property type="match status" value="1"/>
</dbReference>
<dbReference type="CDD" id="cd00075">
    <property type="entry name" value="HATPase"/>
    <property type="match status" value="1"/>
</dbReference>
<dbReference type="GO" id="GO:0016036">
    <property type="term" value="P:cellular response to phosphate starvation"/>
    <property type="evidence" value="ECO:0007669"/>
    <property type="project" value="TreeGrafter"/>
</dbReference>
<evidence type="ECO:0000256" key="8">
    <source>
        <dbReference type="SAM" id="Phobius"/>
    </source>
</evidence>
<dbReference type="InterPro" id="IPR036890">
    <property type="entry name" value="HATPase_C_sf"/>
</dbReference>
<comment type="catalytic activity">
    <reaction evidence="1">
        <text>ATP + protein L-histidine = ADP + protein N-phospho-L-histidine.</text>
        <dbReference type="EC" id="2.7.13.3"/>
    </reaction>
</comment>
<dbReference type="Pfam" id="PF00512">
    <property type="entry name" value="HisKA"/>
    <property type="match status" value="1"/>
</dbReference>
<evidence type="ECO:0000256" key="4">
    <source>
        <dbReference type="ARBA" id="ARBA00022553"/>
    </source>
</evidence>
<dbReference type="InterPro" id="IPR050351">
    <property type="entry name" value="BphY/WalK/GraS-like"/>
</dbReference>
<evidence type="ECO:0000256" key="2">
    <source>
        <dbReference type="ARBA" id="ARBA00004370"/>
    </source>
</evidence>
<proteinExistence type="predicted"/>
<dbReference type="PANTHER" id="PTHR45453">
    <property type="entry name" value="PHOSPHATE REGULON SENSOR PROTEIN PHOR"/>
    <property type="match status" value="1"/>
</dbReference>
<keyword evidence="8" id="KW-0472">Membrane</keyword>
<evidence type="ECO:0000256" key="1">
    <source>
        <dbReference type="ARBA" id="ARBA00000085"/>
    </source>
</evidence>
<dbReference type="SUPFAM" id="SSF55874">
    <property type="entry name" value="ATPase domain of HSP90 chaperone/DNA topoisomerase II/histidine kinase"/>
    <property type="match status" value="1"/>
</dbReference>
<dbReference type="RefSeq" id="WP_121834862.1">
    <property type="nucleotide sequence ID" value="NZ_RCVM01000003.1"/>
</dbReference>
<name>A0A3L9DXN1_9STRE</name>
<accession>A0A3L9DXN1</accession>
<dbReference type="Gene3D" id="3.30.565.10">
    <property type="entry name" value="Histidine kinase-like ATPase, C-terminal domain"/>
    <property type="match status" value="1"/>
</dbReference>
<reference evidence="10 11" key="1">
    <citation type="submission" date="2018-10" db="EMBL/GenBank/DDBJ databases">
        <title>Streptococcus hillyeri sp. nov., isolated from equine tracheal sample.</title>
        <authorList>
            <person name="Macfadyen A.C."/>
            <person name="Waller A."/>
            <person name="Paterson G.K."/>
        </authorList>
    </citation>
    <scope>NUCLEOTIDE SEQUENCE [LARGE SCALE GENOMIC DNA]</scope>
    <source>
        <strain evidence="10 11">28462</strain>
    </source>
</reference>
<dbReference type="Pfam" id="PF02518">
    <property type="entry name" value="HATPase_c"/>
    <property type="match status" value="1"/>
</dbReference>
<dbReference type="GO" id="GO:0000155">
    <property type="term" value="F:phosphorelay sensor kinase activity"/>
    <property type="evidence" value="ECO:0007669"/>
    <property type="project" value="InterPro"/>
</dbReference>
<dbReference type="AlphaFoldDB" id="A0A3L9DXN1"/>
<dbReference type="PANTHER" id="PTHR45453:SF1">
    <property type="entry name" value="PHOSPHATE REGULON SENSOR PROTEIN PHOR"/>
    <property type="match status" value="1"/>
</dbReference>
<feature type="transmembrane region" description="Helical" evidence="8">
    <location>
        <begin position="12"/>
        <end position="36"/>
    </location>
</feature>